<dbReference type="AlphaFoldDB" id="A0AA36IF37"/>
<feature type="signal peptide" evidence="2">
    <location>
        <begin position="1"/>
        <end position="25"/>
    </location>
</feature>
<feature type="domain" description="Glycosyltransferase 61 catalytic" evidence="3">
    <location>
        <begin position="248"/>
        <end position="339"/>
    </location>
</feature>
<dbReference type="EMBL" id="CAUJNA010001257">
    <property type="protein sequence ID" value="CAJ1385583.1"/>
    <property type="molecule type" value="Genomic_DNA"/>
</dbReference>
<feature type="region of interest" description="Disordered" evidence="1">
    <location>
        <begin position="511"/>
        <end position="562"/>
    </location>
</feature>
<feature type="compositionally biased region" description="Polar residues" evidence="1">
    <location>
        <begin position="517"/>
        <end position="536"/>
    </location>
</feature>
<dbReference type="Proteomes" id="UP001178507">
    <property type="component" value="Unassembled WGS sequence"/>
</dbReference>
<accession>A0AA36IF37</accession>
<proteinExistence type="predicted"/>
<comment type="caution">
    <text evidence="4">The sequence shown here is derived from an EMBL/GenBank/DDBJ whole genome shotgun (WGS) entry which is preliminary data.</text>
</comment>
<organism evidence="4 5">
    <name type="scientific">Effrenium voratum</name>
    <dbReference type="NCBI Taxonomy" id="2562239"/>
    <lineage>
        <taxon>Eukaryota</taxon>
        <taxon>Sar</taxon>
        <taxon>Alveolata</taxon>
        <taxon>Dinophyceae</taxon>
        <taxon>Suessiales</taxon>
        <taxon>Symbiodiniaceae</taxon>
        <taxon>Effrenium</taxon>
    </lineage>
</organism>
<evidence type="ECO:0000313" key="5">
    <source>
        <dbReference type="Proteomes" id="UP001178507"/>
    </source>
</evidence>
<feature type="chain" id="PRO_5041213170" description="Glycosyltransferase 61 catalytic domain-containing protein" evidence="2">
    <location>
        <begin position="26"/>
        <end position="639"/>
    </location>
</feature>
<evidence type="ECO:0000259" key="3">
    <source>
        <dbReference type="Pfam" id="PF04577"/>
    </source>
</evidence>
<dbReference type="Pfam" id="PF04577">
    <property type="entry name" value="Glyco_transf_61"/>
    <property type="match status" value="1"/>
</dbReference>
<evidence type="ECO:0000313" key="4">
    <source>
        <dbReference type="EMBL" id="CAJ1385583.1"/>
    </source>
</evidence>
<evidence type="ECO:0000256" key="1">
    <source>
        <dbReference type="SAM" id="MobiDB-lite"/>
    </source>
</evidence>
<reference evidence="4" key="1">
    <citation type="submission" date="2023-08" db="EMBL/GenBank/DDBJ databases">
        <authorList>
            <person name="Chen Y."/>
            <person name="Shah S."/>
            <person name="Dougan E. K."/>
            <person name="Thang M."/>
            <person name="Chan C."/>
        </authorList>
    </citation>
    <scope>NUCLEOTIDE SEQUENCE</scope>
</reference>
<gene>
    <name evidence="4" type="ORF">EVOR1521_LOCUS12160</name>
</gene>
<name>A0AA36IF37_9DINO</name>
<evidence type="ECO:0000256" key="2">
    <source>
        <dbReference type="SAM" id="SignalP"/>
    </source>
</evidence>
<protein>
    <recommendedName>
        <fullName evidence="3">Glycosyltransferase 61 catalytic domain-containing protein</fullName>
    </recommendedName>
</protein>
<keyword evidence="5" id="KW-1185">Reference proteome</keyword>
<dbReference type="GO" id="GO:0016757">
    <property type="term" value="F:glycosyltransferase activity"/>
    <property type="evidence" value="ECO:0007669"/>
    <property type="project" value="InterPro"/>
</dbReference>
<keyword evidence="2" id="KW-0732">Signal</keyword>
<dbReference type="InterPro" id="IPR049625">
    <property type="entry name" value="Glyco_transf_61_cat"/>
</dbReference>
<sequence>MAWKRGLALGALLLALLALHWRGDAKIRETLNLNVAEGELRPNATDITSVFTSVPLDQGDWSTSVGSSVGSTSLSKDDLPELRPPTLEPLEKMYLEYSKPCKSNCLAVAGEPEFVCKRPWWGCCGPVASSHESVVLPHDRVAVVVARCQGNINHDFHENFWLLLWWATLYGDSDFAILVDRENERPGAACFNASHWTDDLFFSVARHLSWKVYRRASGVRYCAAGRLHPIASLRHELRPRQLLPYAKQLIWLSVLHRPPAETADRILIYSRGRSSWRRIRDPERLRELFHQRFAVEIRADVPRLLVEQARLFADASLVLAPNGGWAPNVIFMPTRSCLVELHLYKADSWVARYGLSRAIGELLQVVGDYHDPQKAKVIRPKRIGGDDEILVTGGKDNLFKDVLRKMQRPAQESRSTTSRPLQIWERHREDYPDPAAPTPSQASGRKYIPAAELVQMRPIPERNFSGVSHYKQHQAEAQQARHDYFPYRDEFHPRSKRLLYEMAFNKVDRTESEDSRSCFTLPSTTVSHKSKSTGSLASEPARSASSGRLPTADSLRVGGGKPGALAMRRRQAFLRSPSQSHVDREWYLQVHEKEGPAALGTANYNPRFYNGSMDMYSQAIAGMSALLDGEREHEPRQPK</sequence>